<proteinExistence type="predicted"/>
<evidence type="ECO:0000256" key="1">
    <source>
        <dbReference type="SAM" id="Phobius"/>
    </source>
</evidence>
<feature type="transmembrane region" description="Helical" evidence="1">
    <location>
        <begin position="60"/>
        <end position="78"/>
    </location>
</feature>
<keyword evidence="1" id="KW-0812">Transmembrane</keyword>
<gene>
    <name evidence="2" type="ORF">HINF_LOCUS13263</name>
</gene>
<dbReference type="EMBL" id="CAXDID020000031">
    <property type="protein sequence ID" value="CAL5993854.1"/>
    <property type="molecule type" value="Genomic_DNA"/>
</dbReference>
<reference evidence="2 3" key="1">
    <citation type="submission" date="2024-07" db="EMBL/GenBank/DDBJ databases">
        <authorList>
            <person name="Akdeniz Z."/>
        </authorList>
    </citation>
    <scope>NUCLEOTIDE SEQUENCE [LARGE SCALE GENOMIC DNA]</scope>
</reference>
<organism evidence="2 3">
    <name type="scientific">Hexamita inflata</name>
    <dbReference type="NCBI Taxonomy" id="28002"/>
    <lineage>
        <taxon>Eukaryota</taxon>
        <taxon>Metamonada</taxon>
        <taxon>Diplomonadida</taxon>
        <taxon>Hexamitidae</taxon>
        <taxon>Hexamitinae</taxon>
        <taxon>Hexamita</taxon>
    </lineage>
</organism>
<accession>A0ABP1HIB0</accession>
<name>A0ABP1HIB0_9EUKA</name>
<evidence type="ECO:0000313" key="3">
    <source>
        <dbReference type="Proteomes" id="UP001642409"/>
    </source>
</evidence>
<keyword evidence="3" id="KW-1185">Reference proteome</keyword>
<evidence type="ECO:0000313" key="2">
    <source>
        <dbReference type="EMBL" id="CAL5993854.1"/>
    </source>
</evidence>
<keyword evidence="1" id="KW-1133">Transmembrane helix</keyword>
<comment type="caution">
    <text evidence="2">The sequence shown here is derived from an EMBL/GenBank/DDBJ whole genome shotgun (WGS) entry which is preliminary data.</text>
</comment>
<keyword evidence="1" id="KW-0472">Membrane</keyword>
<protein>
    <submittedName>
        <fullName evidence="2">Hypothetical_protein</fullName>
    </submittedName>
</protein>
<sequence length="156" mass="18367">MYLSIKIVKYISIEFAFQTISSYLNNQLIFSHQVPPVDQIQNNERSENGRHRERELFRPVVFNLFYFFFAVDFVQGVYNSLCVRGRFRYFSDQKRAVGYFELLKGEFVLLEGLGGVQFEQIGGLGGYFQLQVRFGVDLNVFENLNKLSYLTQYQFC</sequence>
<dbReference type="Proteomes" id="UP001642409">
    <property type="component" value="Unassembled WGS sequence"/>
</dbReference>